<dbReference type="InterPro" id="IPR006675">
    <property type="entry name" value="HDIG_dom"/>
</dbReference>
<proteinExistence type="predicted"/>
<dbReference type="Proteomes" id="UP000001933">
    <property type="component" value="Chromosome"/>
</dbReference>
<dbReference type="DNASU" id="3883747"/>
<feature type="domain" description="HD" evidence="1">
    <location>
        <begin position="44"/>
        <end position="158"/>
    </location>
</feature>
<evidence type="ECO:0000313" key="3">
    <source>
        <dbReference type="Proteomes" id="UP000001933"/>
    </source>
</evidence>
<accession>Q2LRW0</accession>
<organism evidence="2 3">
    <name type="scientific">Syntrophus aciditrophicus (strain SB)</name>
    <dbReference type="NCBI Taxonomy" id="56780"/>
    <lineage>
        <taxon>Bacteria</taxon>
        <taxon>Pseudomonadati</taxon>
        <taxon>Thermodesulfobacteriota</taxon>
        <taxon>Syntrophia</taxon>
        <taxon>Syntrophales</taxon>
        <taxon>Syntrophaceae</taxon>
        <taxon>Syntrophus</taxon>
    </lineage>
</organism>
<evidence type="ECO:0000259" key="1">
    <source>
        <dbReference type="Pfam" id="PF01966"/>
    </source>
</evidence>
<dbReference type="Pfam" id="PF01966">
    <property type="entry name" value="HD"/>
    <property type="match status" value="1"/>
</dbReference>
<name>Q2LRW0_SYNAS</name>
<reference evidence="2 3" key="1">
    <citation type="journal article" date="2007" name="Proc. Natl. Acad. Sci. U.S.A.">
        <title>The genome of Syntrophus aciditrophicus: life at the thermodynamic limit of microbial growth.</title>
        <authorList>
            <person name="McInerney M.J."/>
            <person name="Rohlin L."/>
            <person name="Mouttaki H."/>
            <person name="Kim U."/>
            <person name="Krupp R.S."/>
            <person name="Rios-Hernandez L."/>
            <person name="Sieber J."/>
            <person name="Struchtemeyer C.G."/>
            <person name="Bhattacharyya A."/>
            <person name="Campbell J.W."/>
            <person name="Gunsalus R.P."/>
        </authorList>
    </citation>
    <scope>NUCLEOTIDE SEQUENCE [LARGE SCALE GENOMIC DNA]</scope>
    <source>
        <strain evidence="2 3">SB</strain>
    </source>
</reference>
<dbReference type="SUPFAM" id="SSF109604">
    <property type="entry name" value="HD-domain/PDEase-like"/>
    <property type="match status" value="1"/>
</dbReference>
<dbReference type="InterPro" id="IPR006674">
    <property type="entry name" value="HD_domain"/>
</dbReference>
<evidence type="ECO:0000313" key="2">
    <source>
        <dbReference type="EMBL" id="ABC76818.1"/>
    </source>
</evidence>
<protein>
    <submittedName>
        <fullName evidence="2">HD domain family protein</fullName>
    </submittedName>
</protein>
<dbReference type="STRING" id="56780.SYN_02718"/>
<dbReference type="InParanoid" id="Q2LRW0"/>
<sequence>MISQNSCQINESDLKNLKDWFYRYVRSFYSSDSIIQQAILLKEKHSLRVCNEILNIGKKLDLSHNALRLAEVMALFHDIGRFQQFVRYQTFVDQKSENHGELGVRILKQEKALAALDRDARELILKAISYHNRLTIPENESPICTYFSRLLRDADKLDIYYVVTTCYNSNGTERKAAVELDLPDTPEVSGEILISLIEEKMISLHQLKSLNDFKLLQMAWVYDINYLPTFRMIYERNYLRKIRDTLPGTEEIEQVYCKLISFLKAKL</sequence>
<dbReference type="AlphaFoldDB" id="Q2LRW0"/>
<dbReference type="KEGG" id="sat:SYN_02718"/>
<gene>
    <name evidence="2" type="ORF">SYN_02718</name>
</gene>
<dbReference type="InterPro" id="IPR003607">
    <property type="entry name" value="HD/PDEase_dom"/>
</dbReference>
<keyword evidence="3" id="KW-1185">Reference proteome</keyword>
<dbReference type="EMBL" id="CP000252">
    <property type="protein sequence ID" value="ABC76818.1"/>
    <property type="molecule type" value="Genomic_DNA"/>
</dbReference>
<dbReference type="CDD" id="cd00077">
    <property type="entry name" value="HDc"/>
    <property type="match status" value="1"/>
</dbReference>
<dbReference type="NCBIfam" id="TIGR00277">
    <property type="entry name" value="HDIG"/>
    <property type="match status" value="1"/>
</dbReference>
<dbReference type="Gene3D" id="1.10.3210.10">
    <property type="entry name" value="Hypothetical protein af1432"/>
    <property type="match status" value="1"/>
</dbReference>
<dbReference type="HOGENOM" id="CLU_087303_0_0_7"/>
<dbReference type="eggNOG" id="COG1418">
    <property type="taxonomic scope" value="Bacteria"/>
</dbReference>